<dbReference type="EMBL" id="UINC01026665">
    <property type="protein sequence ID" value="SVB04517.1"/>
    <property type="molecule type" value="Genomic_DNA"/>
</dbReference>
<evidence type="ECO:0000313" key="3">
    <source>
        <dbReference type="EMBL" id="SVB04517.1"/>
    </source>
</evidence>
<dbReference type="InterPro" id="IPR001478">
    <property type="entry name" value="PDZ"/>
</dbReference>
<sequence>MPQCKPANPPAGMTTHPPEVQNLPPCPDPQPGQGQGGPGQGMGGGQMLQCKPPNPPPGMNIYPPGMTDLPPCPDPQPGQGQGGPGPGMGGGQMPQCKPPNPPPGMNTYPPGMANLPGCEPGQVPFPGGGPATPGSGGSGQSSLASPTPAPQPAGPGYVGLAPHADVVQGTADYYGSPVGYGVVIAGVAPGGPAAYAGISQGDVIVSMGGTAITNSASLIAFLNANGPGSTGSVGIYRNGQYLSLTITLGIRP</sequence>
<feature type="domain" description="PDZ" evidence="2">
    <location>
        <begin position="163"/>
        <end position="214"/>
    </location>
</feature>
<gene>
    <name evidence="3" type="ORF">METZ01_LOCUS157371</name>
</gene>
<protein>
    <recommendedName>
        <fullName evidence="2">PDZ domain-containing protein</fullName>
    </recommendedName>
</protein>
<name>A0A382AU74_9ZZZZ</name>
<reference evidence="3" key="1">
    <citation type="submission" date="2018-05" db="EMBL/GenBank/DDBJ databases">
        <authorList>
            <person name="Lanie J.A."/>
            <person name="Ng W.-L."/>
            <person name="Kazmierczak K.M."/>
            <person name="Andrzejewski T.M."/>
            <person name="Davidsen T.M."/>
            <person name="Wayne K.J."/>
            <person name="Tettelin H."/>
            <person name="Glass J.I."/>
            <person name="Rusch D."/>
            <person name="Podicherti R."/>
            <person name="Tsui H.-C.T."/>
            <person name="Winkler M.E."/>
        </authorList>
    </citation>
    <scope>NUCLEOTIDE SEQUENCE</scope>
</reference>
<dbReference type="SMART" id="SM00228">
    <property type="entry name" value="PDZ"/>
    <property type="match status" value="1"/>
</dbReference>
<feature type="compositionally biased region" description="Gly residues" evidence="1">
    <location>
        <begin position="33"/>
        <end position="46"/>
    </location>
</feature>
<organism evidence="3">
    <name type="scientific">marine metagenome</name>
    <dbReference type="NCBI Taxonomy" id="408172"/>
    <lineage>
        <taxon>unclassified sequences</taxon>
        <taxon>metagenomes</taxon>
        <taxon>ecological metagenomes</taxon>
    </lineage>
</organism>
<proteinExistence type="predicted"/>
<feature type="compositionally biased region" description="Gly residues" evidence="1">
    <location>
        <begin position="126"/>
        <end position="139"/>
    </location>
</feature>
<dbReference type="Pfam" id="PF13180">
    <property type="entry name" value="PDZ_2"/>
    <property type="match status" value="1"/>
</dbReference>
<accession>A0A382AU74</accession>
<dbReference type="AlphaFoldDB" id="A0A382AU74"/>
<dbReference type="Gene3D" id="2.30.42.10">
    <property type="match status" value="1"/>
</dbReference>
<feature type="region of interest" description="Disordered" evidence="1">
    <location>
        <begin position="1"/>
        <end position="157"/>
    </location>
</feature>
<dbReference type="SUPFAM" id="SSF50156">
    <property type="entry name" value="PDZ domain-like"/>
    <property type="match status" value="1"/>
</dbReference>
<dbReference type="InterPro" id="IPR036034">
    <property type="entry name" value="PDZ_sf"/>
</dbReference>
<dbReference type="PROSITE" id="PS50106">
    <property type="entry name" value="PDZ"/>
    <property type="match status" value="1"/>
</dbReference>
<evidence type="ECO:0000256" key="1">
    <source>
        <dbReference type="SAM" id="MobiDB-lite"/>
    </source>
</evidence>
<evidence type="ECO:0000259" key="2">
    <source>
        <dbReference type="PROSITE" id="PS50106"/>
    </source>
</evidence>
<feature type="compositionally biased region" description="Gly residues" evidence="1">
    <location>
        <begin position="79"/>
        <end position="92"/>
    </location>
</feature>